<evidence type="ECO:0000256" key="2">
    <source>
        <dbReference type="ARBA" id="ARBA00022676"/>
    </source>
</evidence>
<dbReference type="InterPro" id="IPR029044">
    <property type="entry name" value="Nucleotide-diphossugar_trans"/>
</dbReference>
<evidence type="ECO:0000256" key="1">
    <source>
        <dbReference type="ARBA" id="ARBA00006739"/>
    </source>
</evidence>
<comment type="similarity">
    <text evidence="1">Belongs to the glycosyltransferase 2 family.</text>
</comment>
<keyword evidence="4" id="KW-0472">Membrane</keyword>
<accession>A0A381NAP2</accession>
<dbReference type="InterPro" id="IPR001173">
    <property type="entry name" value="Glyco_trans_2-like"/>
</dbReference>
<organism evidence="6">
    <name type="scientific">marine metagenome</name>
    <dbReference type="NCBI Taxonomy" id="408172"/>
    <lineage>
        <taxon>unclassified sequences</taxon>
        <taxon>metagenomes</taxon>
        <taxon>ecological metagenomes</taxon>
    </lineage>
</organism>
<dbReference type="PANTHER" id="PTHR43179:SF12">
    <property type="entry name" value="GALACTOFURANOSYLTRANSFERASE GLFT2"/>
    <property type="match status" value="1"/>
</dbReference>
<evidence type="ECO:0000256" key="4">
    <source>
        <dbReference type="SAM" id="Phobius"/>
    </source>
</evidence>
<name>A0A381NAP2_9ZZZZ</name>
<dbReference type="GO" id="GO:0016757">
    <property type="term" value="F:glycosyltransferase activity"/>
    <property type="evidence" value="ECO:0007669"/>
    <property type="project" value="UniProtKB-KW"/>
</dbReference>
<dbReference type="Gene3D" id="3.90.550.10">
    <property type="entry name" value="Spore Coat Polysaccharide Biosynthesis Protein SpsA, Chain A"/>
    <property type="match status" value="1"/>
</dbReference>
<evidence type="ECO:0000313" key="6">
    <source>
        <dbReference type="EMBL" id="SUZ51691.1"/>
    </source>
</evidence>
<dbReference type="PANTHER" id="PTHR43179">
    <property type="entry name" value="RHAMNOSYLTRANSFERASE WBBL"/>
    <property type="match status" value="1"/>
</dbReference>
<feature type="transmembrane region" description="Helical" evidence="4">
    <location>
        <begin position="268"/>
        <end position="287"/>
    </location>
</feature>
<feature type="domain" description="Glycosyltransferase 2-like" evidence="5">
    <location>
        <begin position="10"/>
        <end position="170"/>
    </location>
</feature>
<keyword evidence="4" id="KW-1133">Transmembrane helix</keyword>
<reference evidence="6" key="1">
    <citation type="submission" date="2018-05" db="EMBL/GenBank/DDBJ databases">
        <authorList>
            <person name="Lanie J.A."/>
            <person name="Ng W.-L."/>
            <person name="Kazmierczak K.M."/>
            <person name="Andrzejewski T.M."/>
            <person name="Davidsen T.M."/>
            <person name="Wayne K.J."/>
            <person name="Tettelin H."/>
            <person name="Glass J.I."/>
            <person name="Rusch D."/>
            <person name="Podicherti R."/>
            <person name="Tsui H.-C.T."/>
            <person name="Winkler M.E."/>
        </authorList>
    </citation>
    <scope>NUCLEOTIDE SEQUENCE</scope>
</reference>
<dbReference type="SUPFAM" id="SSF53448">
    <property type="entry name" value="Nucleotide-diphospho-sugar transferases"/>
    <property type="match status" value="1"/>
</dbReference>
<dbReference type="AlphaFoldDB" id="A0A381NAP2"/>
<dbReference type="EMBL" id="UINC01000233">
    <property type="protein sequence ID" value="SUZ51691.1"/>
    <property type="molecule type" value="Genomic_DNA"/>
</dbReference>
<gene>
    <name evidence="6" type="ORF">METZ01_LOCUS4545</name>
</gene>
<keyword evidence="3" id="KW-0808">Transferase</keyword>
<proteinExistence type="inferred from homology"/>
<protein>
    <recommendedName>
        <fullName evidence="5">Glycosyltransferase 2-like domain-containing protein</fullName>
    </recommendedName>
</protein>
<dbReference type="Pfam" id="PF00535">
    <property type="entry name" value="Glycos_transf_2"/>
    <property type="match status" value="1"/>
</dbReference>
<evidence type="ECO:0000256" key="3">
    <source>
        <dbReference type="ARBA" id="ARBA00022679"/>
    </source>
</evidence>
<keyword evidence="2" id="KW-0328">Glycosyltransferase</keyword>
<evidence type="ECO:0000259" key="5">
    <source>
        <dbReference type="Pfam" id="PF00535"/>
    </source>
</evidence>
<keyword evidence="4" id="KW-0812">Transmembrane</keyword>
<sequence>MNWNGIELLKKFIPNTVNNSKQANIYVIDNFSEDDSVDFLKRNYPNIKVIELDKNYGFAEGYNLGLKEIDEEIYCLINSDIKVTNNWLEPVINKFDNNNVSIAQPIILDYNKEDHFEYAGAAGGFIDKFGYPFCRGRIINSIEKNLNQYKDSKIFWATGACLFVTRGVFNELNGFDKDFFAHQEEIDFCWRAFNLNYNCHAITSSKVFHIGAYTIKDSPQKIYLNYRNSLFMLVKNLPYNKLWTILPQRIIIDIISSFYFILNFRFMSFLSVYRAYLSLILKFYIMFNKRGNSLKKDEYFYIKSIIFNYFILKKRKFFKLKHNKLP</sequence>